<organism evidence="3">
    <name type="scientific">Tanacetum cinerariifolium</name>
    <name type="common">Dalmatian daisy</name>
    <name type="synonym">Chrysanthemum cinerariifolium</name>
    <dbReference type="NCBI Taxonomy" id="118510"/>
    <lineage>
        <taxon>Eukaryota</taxon>
        <taxon>Viridiplantae</taxon>
        <taxon>Streptophyta</taxon>
        <taxon>Embryophyta</taxon>
        <taxon>Tracheophyta</taxon>
        <taxon>Spermatophyta</taxon>
        <taxon>Magnoliopsida</taxon>
        <taxon>eudicotyledons</taxon>
        <taxon>Gunneridae</taxon>
        <taxon>Pentapetalae</taxon>
        <taxon>asterids</taxon>
        <taxon>campanulids</taxon>
        <taxon>Asterales</taxon>
        <taxon>Asteraceae</taxon>
        <taxon>Asteroideae</taxon>
        <taxon>Anthemideae</taxon>
        <taxon>Anthemidinae</taxon>
        <taxon>Tanacetum</taxon>
    </lineage>
</organism>
<feature type="region of interest" description="Disordered" evidence="2">
    <location>
        <begin position="436"/>
        <end position="461"/>
    </location>
</feature>
<evidence type="ECO:0000256" key="1">
    <source>
        <dbReference type="SAM" id="Coils"/>
    </source>
</evidence>
<evidence type="ECO:0000313" key="3">
    <source>
        <dbReference type="EMBL" id="GEZ39961.1"/>
    </source>
</evidence>
<proteinExistence type="predicted"/>
<feature type="region of interest" description="Disordered" evidence="2">
    <location>
        <begin position="212"/>
        <end position="255"/>
    </location>
</feature>
<gene>
    <name evidence="3" type="ORF">Tci_511934</name>
</gene>
<accession>A0A699ICB0</accession>
<protein>
    <recommendedName>
        <fullName evidence="4">Reverse transcriptase Ty1/copia-type domain-containing protein</fullName>
    </recommendedName>
</protein>
<feature type="non-terminal residue" evidence="3">
    <location>
        <position position="1"/>
    </location>
</feature>
<feature type="coiled-coil region" evidence="1">
    <location>
        <begin position="342"/>
        <end position="372"/>
    </location>
</feature>
<sequence>FLAYASFMGFMVYQMDVKSDFLYEMINEEVYVCQALGFEGLTILTRQWVSQRIDRSDLIYQKEKKRYFACTDVKSANTLVDTEKTLVKDVDGADVDVHLYRSMTGSLMYITASRPDIILISCHCKKQTVDVTSTIEAEYAAAVSCYRQQTVDVTSTIEAEYAAAVSCYRQVKTVNGEEQIQALVDKKKVIITKTSVRSNLYLKDAEEYMGEDSKIPTNSHHTPTVTQPSLSSQLQQKQKKKSKKRTTKGRNDQDMFDTSIFYDEEVVAEKEVSTVDPVPTASEVVTTAGVKAKGIVIQEPSETPTQTPIDSSQPLKAKDKGKAKMIKLEKPLKRKDQIMIDEDVARNLEAQMQDELEEAERLVRQKEEETNIALVTEWDNTQAIMDADCELAARLQEEEREELTIEEKSRLFVELIDKRKKYFARLRAGKIKKLVKGSEKVAEGSKKAEEGSSKRAADKLE</sequence>
<comment type="caution">
    <text evidence="3">The sequence shown here is derived from an EMBL/GenBank/DDBJ whole genome shotgun (WGS) entry which is preliminary data.</text>
</comment>
<name>A0A699ICB0_TANCI</name>
<reference evidence="3" key="1">
    <citation type="journal article" date="2019" name="Sci. Rep.">
        <title>Draft genome of Tanacetum cinerariifolium, the natural source of mosquito coil.</title>
        <authorList>
            <person name="Yamashiro T."/>
            <person name="Shiraishi A."/>
            <person name="Satake H."/>
            <person name="Nakayama K."/>
        </authorList>
    </citation>
    <scope>NUCLEOTIDE SEQUENCE</scope>
</reference>
<evidence type="ECO:0008006" key="4">
    <source>
        <dbReference type="Google" id="ProtNLM"/>
    </source>
</evidence>
<dbReference type="EMBL" id="BKCJ010274274">
    <property type="protein sequence ID" value="GEZ39961.1"/>
    <property type="molecule type" value="Genomic_DNA"/>
</dbReference>
<feature type="compositionally biased region" description="Polar residues" evidence="2">
    <location>
        <begin position="215"/>
        <end position="228"/>
    </location>
</feature>
<evidence type="ECO:0000256" key="2">
    <source>
        <dbReference type="SAM" id="MobiDB-lite"/>
    </source>
</evidence>
<keyword evidence="1" id="KW-0175">Coiled coil</keyword>
<dbReference type="AlphaFoldDB" id="A0A699ICB0"/>
<feature type="compositionally biased region" description="Basic residues" evidence="2">
    <location>
        <begin position="237"/>
        <end position="248"/>
    </location>
</feature>